<accession>A0A0G1E2X8</accession>
<comment type="caution">
    <text evidence="1">The sequence shown here is derived from an EMBL/GenBank/DDBJ whole genome shotgun (WGS) entry which is preliminary data.</text>
</comment>
<keyword evidence="1" id="KW-0808">Transferase</keyword>
<dbReference type="InterPro" id="IPR013078">
    <property type="entry name" value="His_Pase_superF_clade-1"/>
</dbReference>
<dbReference type="InterPro" id="IPR029033">
    <property type="entry name" value="His_PPase_superfam"/>
</dbReference>
<dbReference type="AlphaFoldDB" id="A0A0G1E2X8"/>
<organism evidence="1 2">
    <name type="scientific">Candidatus Daviesbacteria bacterium GW2011_GWA2_42_7</name>
    <dbReference type="NCBI Taxonomy" id="1618425"/>
    <lineage>
        <taxon>Bacteria</taxon>
        <taxon>Candidatus Daviesiibacteriota</taxon>
    </lineage>
</organism>
<proteinExistence type="predicted"/>
<evidence type="ECO:0000313" key="2">
    <source>
        <dbReference type="Proteomes" id="UP000034785"/>
    </source>
</evidence>
<gene>
    <name evidence="1" type="ORF">UV41_C0069G0007</name>
</gene>
<dbReference type="Proteomes" id="UP000034785">
    <property type="component" value="Unassembled WGS sequence"/>
</dbReference>
<evidence type="ECO:0000313" key="1">
    <source>
        <dbReference type="EMBL" id="KKS68953.1"/>
    </source>
</evidence>
<dbReference type="SUPFAM" id="SSF53254">
    <property type="entry name" value="Phosphoglycerate mutase-like"/>
    <property type="match status" value="1"/>
</dbReference>
<dbReference type="Gene3D" id="3.40.50.1240">
    <property type="entry name" value="Phosphoglycerate mutase-like"/>
    <property type="match status" value="1"/>
</dbReference>
<dbReference type="GO" id="GO:0016740">
    <property type="term" value="F:transferase activity"/>
    <property type="evidence" value="ECO:0007669"/>
    <property type="project" value="UniProtKB-KW"/>
</dbReference>
<dbReference type="Pfam" id="PF00300">
    <property type="entry name" value="His_Phos_1"/>
    <property type="match status" value="1"/>
</dbReference>
<sequence length="158" mass="17936">MTGEKVREMSNLVIVRHGEYGRDMRLNAKGRDQMYNMAEILQGVLARKNTAHILSSTAPRALDSAKILSEILNVPIEEHELLWSESGHPEDLDGAYGLIKSLQEKADLGIVVTHLEYAESLPPFLLEKEFNKFASSREVRKGEGVLLDYRREILIYLK</sequence>
<reference evidence="1 2" key="1">
    <citation type="journal article" date="2015" name="Nature">
        <title>rRNA introns, odd ribosomes, and small enigmatic genomes across a large radiation of phyla.</title>
        <authorList>
            <person name="Brown C.T."/>
            <person name="Hug L.A."/>
            <person name="Thomas B.C."/>
            <person name="Sharon I."/>
            <person name="Castelle C.J."/>
            <person name="Singh A."/>
            <person name="Wilkins M.J."/>
            <person name="Williams K.H."/>
            <person name="Banfield J.F."/>
        </authorList>
    </citation>
    <scope>NUCLEOTIDE SEQUENCE [LARGE SCALE GENOMIC DNA]</scope>
</reference>
<protein>
    <submittedName>
        <fullName evidence="1">Protein containing Phosphoglycerate mutase // Nucleotidyltransferase</fullName>
    </submittedName>
</protein>
<dbReference type="EMBL" id="LCEJ01000069">
    <property type="protein sequence ID" value="KKS68953.1"/>
    <property type="molecule type" value="Genomic_DNA"/>
</dbReference>
<name>A0A0G1E2X8_9BACT</name>
<dbReference type="CDD" id="cd07040">
    <property type="entry name" value="HP"/>
    <property type="match status" value="1"/>
</dbReference>